<dbReference type="VEuPathDB" id="VectorBase:AFUN2_006669"/>
<dbReference type="GO" id="GO:0008076">
    <property type="term" value="C:voltage-gated potassium channel complex"/>
    <property type="evidence" value="ECO:0007669"/>
    <property type="project" value="TreeGrafter"/>
</dbReference>
<name>A0A182RIA3_ANOFN</name>
<sequence>MDNFSHSPWFETIIRMLKYFVARKKFREAQKPYDVKDVMEQYTSGHADLLTRVRNLQFSDTSSVALGVEVFRSFHPHRKKKKLHLLIDTLERSRW</sequence>
<evidence type="ECO:0000256" key="2">
    <source>
        <dbReference type="ARBA" id="ARBA00022448"/>
    </source>
</evidence>
<proteinExistence type="predicted"/>
<evidence type="ECO:0000259" key="8">
    <source>
        <dbReference type="Pfam" id="PF03520"/>
    </source>
</evidence>
<keyword evidence="3" id="KW-0472">Membrane</keyword>
<dbReference type="InterPro" id="IPR003937">
    <property type="entry name" value="K_chnl_volt-dep_KCNQ"/>
</dbReference>
<protein>
    <submittedName>
        <fullName evidence="9">KCNQ_channel domain-containing protein</fullName>
    </submittedName>
</protein>
<dbReference type="InterPro" id="IPR013821">
    <property type="entry name" value="K_chnl_volt-dep_KCNQ_C"/>
</dbReference>
<dbReference type="GO" id="GO:0005249">
    <property type="term" value="F:voltage-gated potassium channel activity"/>
    <property type="evidence" value="ECO:0007669"/>
    <property type="project" value="InterPro"/>
</dbReference>
<dbReference type="EnsemblMetazoa" id="AFUN005968-RA">
    <property type="protein sequence ID" value="AFUN005968-PA"/>
    <property type="gene ID" value="AFUN005968"/>
</dbReference>
<keyword evidence="6" id="KW-0407">Ion channel</keyword>
<keyword evidence="3" id="KW-1003">Cell membrane</keyword>
<evidence type="ECO:0000256" key="4">
    <source>
        <dbReference type="ARBA" id="ARBA00022958"/>
    </source>
</evidence>
<evidence type="ECO:0000256" key="5">
    <source>
        <dbReference type="ARBA" id="ARBA00023065"/>
    </source>
</evidence>
<reference evidence="9" key="1">
    <citation type="submission" date="2020-05" db="UniProtKB">
        <authorList>
            <consortium name="EnsemblMetazoa"/>
        </authorList>
    </citation>
    <scope>IDENTIFICATION</scope>
    <source>
        <strain evidence="9">FUMOZ</strain>
    </source>
</reference>
<feature type="domain" description="Potassium channel voltage dependent KCNQ C-terminal" evidence="8">
    <location>
        <begin position="14"/>
        <end position="58"/>
    </location>
</feature>
<keyword evidence="2" id="KW-0813">Transport</keyword>
<dbReference type="VEuPathDB" id="VectorBase:AFUN005968"/>
<dbReference type="STRING" id="62324.A0A182RIA3"/>
<evidence type="ECO:0000256" key="1">
    <source>
        <dbReference type="ARBA" id="ARBA00004651"/>
    </source>
</evidence>
<evidence type="ECO:0000256" key="3">
    <source>
        <dbReference type="ARBA" id="ARBA00022475"/>
    </source>
</evidence>
<evidence type="ECO:0000256" key="6">
    <source>
        <dbReference type="ARBA" id="ARBA00023303"/>
    </source>
</evidence>
<dbReference type="AlphaFoldDB" id="A0A182RIA3"/>
<organism evidence="9">
    <name type="scientific">Anopheles funestus</name>
    <name type="common">African malaria mosquito</name>
    <dbReference type="NCBI Taxonomy" id="62324"/>
    <lineage>
        <taxon>Eukaryota</taxon>
        <taxon>Metazoa</taxon>
        <taxon>Ecdysozoa</taxon>
        <taxon>Arthropoda</taxon>
        <taxon>Hexapoda</taxon>
        <taxon>Insecta</taxon>
        <taxon>Pterygota</taxon>
        <taxon>Neoptera</taxon>
        <taxon>Endopterygota</taxon>
        <taxon>Diptera</taxon>
        <taxon>Nematocera</taxon>
        <taxon>Culicoidea</taxon>
        <taxon>Culicidae</taxon>
        <taxon>Anophelinae</taxon>
        <taxon>Anopheles</taxon>
    </lineage>
</organism>
<comment type="catalytic activity">
    <reaction evidence="7">
        <text>K(+)(in) = K(+)(out)</text>
        <dbReference type="Rhea" id="RHEA:29463"/>
        <dbReference type="ChEBI" id="CHEBI:29103"/>
    </reaction>
</comment>
<dbReference type="PANTHER" id="PTHR47735:SF9">
    <property type="entry name" value="POTASSIUM VOLTAGE-GATED CHANNEL SUBFAMILY KQT MEMBER 4-LIKE ISOFORM X1"/>
    <property type="match status" value="1"/>
</dbReference>
<comment type="subcellular location">
    <subcellularLocation>
        <location evidence="1">Cell membrane</location>
        <topology evidence="1">Multi-pass membrane protein</topology>
    </subcellularLocation>
</comment>
<accession>A0A182RIA3</accession>
<evidence type="ECO:0000313" key="9">
    <source>
        <dbReference type="EnsemblMetazoa" id="AFUN005968-PA"/>
    </source>
</evidence>
<dbReference type="Gene3D" id="6.10.140.1910">
    <property type="match status" value="1"/>
</dbReference>
<keyword evidence="5" id="KW-0406">Ion transport</keyword>
<dbReference type="PANTHER" id="PTHR47735">
    <property type="entry name" value="POTASSIUM VOLTAGE-GATED CHANNEL SUBFAMILY KQT MEMBER 4"/>
    <property type="match status" value="1"/>
</dbReference>
<dbReference type="Pfam" id="PF03520">
    <property type="entry name" value="KCNQ_channel"/>
    <property type="match status" value="1"/>
</dbReference>
<keyword evidence="4" id="KW-0630">Potassium</keyword>
<evidence type="ECO:0000256" key="7">
    <source>
        <dbReference type="ARBA" id="ARBA00034430"/>
    </source>
</evidence>